<protein>
    <submittedName>
        <fullName evidence="4">Cystathionine beta-synthase</fullName>
    </submittedName>
</protein>
<evidence type="ECO:0000313" key="4">
    <source>
        <dbReference type="EMBL" id="GGO94264.1"/>
    </source>
</evidence>
<dbReference type="EMBL" id="BMMS01000022">
    <property type="protein sequence ID" value="GGO94264.1"/>
    <property type="molecule type" value="Genomic_DNA"/>
</dbReference>
<sequence length="363" mass="38901">MTADSATARDAAAASHRSAAVRDAVAAAELPRLVRLEHNLYAACFTVMKLLPARFIIDTAIRRGELRPGMTVVETSSGTFGLGLAMVCALRGYPLVLVSDPVLDDPLRIRLEELGATVEIVTEPAPVGGHQRARLDRLAEVCESYDPVFVPSQYDNPLNPAAYAGVAGLVLETIGEIDTLVGCVGSGGSMCGTASYLRQANPAMRAVAVDTHDSVLFGLPDGPRTLRGLGNSLMPGNLDHSTFDEVHWVGAAEAFSATRELHREHAVFMGPTSGASFLVARWAARSYPDRTVLALFADEGHRYQSTSGSELWLRERGLHLPVLPEGPVTVSDGAQVKGRWDRLAWGRRERPGTSGPAVRERAS</sequence>
<organism evidence="4 5">
    <name type="scientific">Wenjunlia tyrosinilytica</name>
    <dbReference type="NCBI Taxonomy" id="1544741"/>
    <lineage>
        <taxon>Bacteria</taxon>
        <taxon>Bacillati</taxon>
        <taxon>Actinomycetota</taxon>
        <taxon>Actinomycetes</taxon>
        <taxon>Kitasatosporales</taxon>
        <taxon>Streptomycetaceae</taxon>
        <taxon>Wenjunlia</taxon>
    </lineage>
</organism>
<comment type="cofactor">
    <cofactor evidence="1">
        <name>pyridoxal 5'-phosphate</name>
        <dbReference type="ChEBI" id="CHEBI:597326"/>
    </cofactor>
</comment>
<dbReference type="RefSeq" id="WP_189133924.1">
    <property type="nucleotide sequence ID" value="NZ_BMMS01000022.1"/>
</dbReference>
<dbReference type="AlphaFoldDB" id="A0A917ZUA8"/>
<keyword evidence="5" id="KW-1185">Reference proteome</keyword>
<keyword evidence="2" id="KW-0663">Pyridoxal phosphate</keyword>
<gene>
    <name evidence="4" type="ORF">GCM10012280_48710</name>
</gene>
<dbReference type="PANTHER" id="PTHR10314">
    <property type="entry name" value="CYSTATHIONINE BETA-SYNTHASE"/>
    <property type="match status" value="1"/>
</dbReference>
<evidence type="ECO:0000256" key="2">
    <source>
        <dbReference type="ARBA" id="ARBA00022898"/>
    </source>
</evidence>
<evidence type="ECO:0000256" key="1">
    <source>
        <dbReference type="ARBA" id="ARBA00001933"/>
    </source>
</evidence>
<dbReference type="GO" id="GO:1901605">
    <property type="term" value="P:alpha-amino acid metabolic process"/>
    <property type="evidence" value="ECO:0007669"/>
    <property type="project" value="UniProtKB-ARBA"/>
</dbReference>
<dbReference type="Pfam" id="PF00291">
    <property type="entry name" value="PALP"/>
    <property type="match status" value="1"/>
</dbReference>
<evidence type="ECO:0000313" key="5">
    <source>
        <dbReference type="Proteomes" id="UP000641932"/>
    </source>
</evidence>
<proteinExistence type="predicted"/>
<dbReference type="CDD" id="cd01561">
    <property type="entry name" value="CBS_like"/>
    <property type="match status" value="1"/>
</dbReference>
<dbReference type="InterPro" id="IPR001926">
    <property type="entry name" value="TrpB-like_PALP"/>
</dbReference>
<name>A0A917ZUA8_9ACTN</name>
<comment type="caution">
    <text evidence="4">The sequence shown here is derived from an EMBL/GenBank/DDBJ whole genome shotgun (WGS) entry which is preliminary data.</text>
</comment>
<dbReference type="InterPro" id="IPR036052">
    <property type="entry name" value="TrpB-like_PALP_sf"/>
</dbReference>
<accession>A0A917ZUA8</accession>
<evidence type="ECO:0000259" key="3">
    <source>
        <dbReference type="Pfam" id="PF00291"/>
    </source>
</evidence>
<feature type="domain" description="Tryptophan synthase beta chain-like PALP" evidence="3">
    <location>
        <begin position="48"/>
        <end position="297"/>
    </location>
</feature>
<dbReference type="SUPFAM" id="SSF53686">
    <property type="entry name" value="Tryptophan synthase beta subunit-like PLP-dependent enzymes"/>
    <property type="match status" value="1"/>
</dbReference>
<dbReference type="Gene3D" id="3.40.50.1100">
    <property type="match status" value="2"/>
</dbReference>
<dbReference type="InterPro" id="IPR050214">
    <property type="entry name" value="Cys_Synth/Cystath_Beta-Synth"/>
</dbReference>
<dbReference type="Proteomes" id="UP000641932">
    <property type="component" value="Unassembled WGS sequence"/>
</dbReference>
<reference evidence="4" key="2">
    <citation type="submission" date="2020-09" db="EMBL/GenBank/DDBJ databases">
        <authorList>
            <person name="Sun Q."/>
            <person name="Zhou Y."/>
        </authorList>
    </citation>
    <scope>NUCLEOTIDE SEQUENCE</scope>
    <source>
        <strain evidence="4">CGMCC 4.7201</strain>
    </source>
</reference>
<reference evidence="4" key="1">
    <citation type="journal article" date="2014" name="Int. J. Syst. Evol. Microbiol.">
        <title>Complete genome sequence of Corynebacterium casei LMG S-19264T (=DSM 44701T), isolated from a smear-ripened cheese.</title>
        <authorList>
            <consortium name="US DOE Joint Genome Institute (JGI-PGF)"/>
            <person name="Walter F."/>
            <person name="Albersmeier A."/>
            <person name="Kalinowski J."/>
            <person name="Ruckert C."/>
        </authorList>
    </citation>
    <scope>NUCLEOTIDE SEQUENCE</scope>
    <source>
        <strain evidence="4">CGMCC 4.7201</strain>
    </source>
</reference>